<proteinExistence type="predicted"/>
<accession>A0A8T2BVG3</accession>
<protein>
    <submittedName>
        <fullName evidence="3">PPM-type phosphatase domain superfamily</fullName>
    </submittedName>
</protein>
<dbReference type="Pfam" id="PF14291">
    <property type="entry name" value="DUF4371"/>
    <property type="match status" value="1"/>
</dbReference>
<gene>
    <name evidence="3" type="ORF">ISN44_As07g012350</name>
</gene>
<comment type="caution">
    <text evidence="3">The sequence shown here is derived from an EMBL/GenBank/DDBJ whole genome shotgun (WGS) entry which is preliminary data.</text>
</comment>
<feature type="compositionally biased region" description="Basic and acidic residues" evidence="1">
    <location>
        <begin position="368"/>
        <end position="383"/>
    </location>
</feature>
<sequence length="1168" mass="134396">MTSNRIRHQPGGASKVRKKKKQEKLTKSMENSMLRYVKKSETSKTDEPLEKEINMSSEEAGISETCEDEIGEHGDEHECGEKKNENANESDMEIETEIESDNGNDEKESAEEKTYDVKKYHLDGDLNDPGNWRTIDNRMRDFLVVQGPMARLPVDFHFPRNLTSSFSTGFRSRLVGLLFRQPPTLLWCLVGFRPISFSSLTKFLLFFAFVVSVVTPEKTIVSKCGDSRDVLCRNGVGSPLSVDHKPDQPDELIWIQQAGGRVIIGHIYLKPYDDDDGSESNSDRLNRRRRVFDIGEADGDDSVAAATHNACSDASLLLTKLALARPTSDNEDDFESNKTPARRSIKKKEINMSSEEAGISETCEDEIGEHGDEHECGEKKNENANESDMEIETEIESDNGNDEKESAEEKTYDVKKYHLDGDLNDPGNWRTIDNRMRDFLVVQGPMARLPVDFHFPRDSIGRCFSHSSYTREIRNGEKQDRRWLVYSKVKDKIFCFCCKLFTQDKNTNQLATIGYNDWKNVSRMLREHERGHKHIRCMINWMELEVRLQKKQTIDKHMQEEIKKEKKHWRDVLLRIIALVKGLAKKNIAFRGRSDKIHEDDNGNFLGMIDVFGDFDPVMQEHIRRFEKRETHHHYLSHDIQNELILMLGNEVQQMILKKIRCAKYFSVILDTTPDISHREQMSLVIRCVDISEMSPKIEEFFLTFLEVKDKTGEGLFDTLQDVLLDLGLSIDDIRGQGYDNGSNMKGKNKGVQSRLLEVNPRAVYTPCGCHSLNLALSDIASSSTIAVSFFGIIQRIYCLFASSTNNCEVFREIVNGITVKPLSQTRWESRVKSVKAIRFQAPQIRDALFYLAENSDNPKTKSEAESLAMSEIHGIGSFEFLFGMVIWYELLFVVNKVSKILQSEDMDIDIAIAQLKGLVSFFRNYRETGFQAAKVEAERITISMDIEHVFSVKAKRVCKRKRYRDEEAEKVGEDVILSAEENFRINYFIKIVDQGLVSLETRFDQLQSYEKTFGFLFDLKKLKLANDDDLMASCTNLEVFLKHDIHSDLDGNDLYLELKLFKEVLPKEMKKPVEVLDFLKKMESCYPNIWTAYRIMMTIPVSVACAERSFSKLKLIKSYLRSTMTQDRLNGLAIISIERRMAEKLDYKSLMNEFAGRNALRIVRFEE</sequence>
<dbReference type="EMBL" id="JAEFBJ010000007">
    <property type="protein sequence ID" value="KAG7588914.1"/>
    <property type="molecule type" value="Genomic_DNA"/>
</dbReference>
<dbReference type="PANTHER" id="PTHR45749">
    <property type="match status" value="1"/>
</dbReference>
<feature type="compositionally biased region" description="Basic and acidic residues" evidence="1">
    <location>
        <begin position="401"/>
        <end position="410"/>
    </location>
</feature>
<dbReference type="Pfam" id="PF00481">
    <property type="entry name" value="PP2C"/>
    <property type="match status" value="1"/>
</dbReference>
<dbReference type="InterPro" id="IPR006580">
    <property type="entry name" value="Znf_TTF"/>
</dbReference>
<feature type="region of interest" description="Disordered" evidence="1">
    <location>
        <begin position="326"/>
        <end position="410"/>
    </location>
</feature>
<feature type="compositionally biased region" description="Basic and acidic residues" evidence="1">
    <location>
        <begin position="38"/>
        <end position="53"/>
    </location>
</feature>
<feature type="compositionally biased region" description="Basic and acidic residues" evidence="1">
    <location>
        <begin position="104"/>
        <end position="113"/>
    </location>
</feature>
<evidence type="ECO:0000313" key="3">
    <source>
        <dbReference type="EMBL" id="KAG7588914.1"/>
    </source>
</evidence>
<feature type="compositionally biased region" description="Acidic residues" evidence="1">
    <location>
        <begin position="385"/>
        <end position="400"/>
    </location>
</feature>
<dbReference type="Proteomes" id="UP000694251">
    <property type="component" value="Chromosome 7"/>
</dbReference>
<name>A0A8T2BVG3_ARASU</name>
<dbReference type="InterPro" id="IPR001932">
    <property type="entry name" value="PPM-type_phosphatase-like_dom"/>
</dbReference>
<organism evidence="3 4">
    <name type="scientific">Arabidopsis suecica</name>
    <name type="common">Swedish thale-cress</name>
    <name type="synonym">Cardaminopsis suecica</name>
    <dbReference type="NCBI Taxonomy" id="45249"/>
    <lineage>
        <taxon>Eukaryota</taxon>
        <taxon>Viridiplantae</taxon>
        <taxon>Streptophyta</taxon>
        <taxon>Embryophyta</taxon>
        <taxon>Tracheophyta</taxon>
        <taxon>Spermatophyta</taxon>
        <taxon>Magnoliopsida</taxon>
        <taxon>eudicotyledons</taxon>
        <taxon>Gunneridae</taxon>
        <taxon>Pentapetalae</taxon>
        <taxon>rosids</taxon>
        <taxon>malvids</taxon>
        <taxon>Brassicales</taxon>
        <taxon>Brassicaceae</taxon>
        <taxon>Camelineae</taxon>
        <taxon>Arabidopsis</taxon>
    </lineage>
</organism>
<feature type="compositionally biased region" description="Acidic residues" evidence="1">
    <location>
        <begin position="88"/>
        <end position="103"/>
    </location>
</feature>
<evidence type="ECO:0000256" key="1">
    <source>
        <dbReference type="SAM" id="MobiDB-lite"/>
    </source>
</evidence>
<dbReference type="SMART" id="SM00597">
    <property type="entry name" value="ZnF_TTF"/>
    <property type="match status" value="1"/>
</dbReference>
<dbReference type="PANTHER" id="PTHR45749:SF35">
    <property type="entry name" value="AC-LIKE TRANSPOSASE-RELATED"/>
    <property type="match status" value="1"/>
</dbReference>
<dbReference type="Pfam" id="PF05699">
    <property type="entry name" value="Dimer_Tnp_hAT"/>
    <property type="match status" value="1"/>
</dbReference>
<dbReference type="OrthoDB" id="1692427at2759"/>
<reference evidence="3 4" key="1">
    <citation type="submission" date="2020-12" db="EMBL/GenBank/DDBJ databases">
        <title>Concerted genomic and epigenomic changes stabilize Arabidopsis allopolyploids.</title>
        <authorList>
            <person name="Chen Z."/>
        </authorList>
    </citation>
    <scope>NUCLEOTIDE SEQUENCE [LARGE SCALE GENOMIC DNA]</scope>
    <source>
        <strain evidence="3">As9502</strain>
        <tissue evidence="3">Leaf</tissue>
    </source>
</reference>
<dbReference type="InterPro" id="IPR025398">
    <property type="entry name" value="DUF4371"/>
</dbReference>
<dbReference type="InterPro" id="IPR008906">
    <property type="entry name" value="HATC_C_dom"/>
</dbReference>
<dbReference type="AlphaFoldDB" id="A0A8T2BVG3"/>
<feature type="domain" description="TTF-type" evidence="2">
    <location>
        <begin position="468"/>
        <end position="553"/>
    </location>
</feature>
<dbReference type="GO" id="GO:0046983">
    <property type="term" value="F:protein dimerization activity"/>
    <property type="evidence" value="ECO:0007669"/>
    <property type="project" value="InterPro"/>
</dbReference>
<evidence type="ECO:0000259" key="2">
    <source>
        <dbReference type="SMART" id="SM00597"/>
    </source>
</evidence>
<feature type="region of interest" description="Disordered" evidence="1">
    <location>
        <begin position="1"/>
        <end position="113"/>
    </location>
</feature>
<feature type="compositionally biased region" description="Basic and acidic residues" evidence="1">
    <location>
        <begin position="71"/>
        <end position="86"/>
    </location>
</feature>
<evidence type="ECO:0000313" key="4">
    <source>
        <dbReference type="Proteomes" id="UP000694251"/>
    </source>
</evidence>
<keyword evidence="4" id="KW-1185">Reference proteome</keyword>